<dbReference type="InterPro" id="IPR051398">
    <property type="entry name" value="Polysacch_Deacetylase"/>
</dbReference>
<dbReference type="GO" id="GO:0016810">
    <property type="term" value="F:hydrolase activity, acting on carbon-nitrogen (but not peptide) bonds"/>
    <property type="evidence" value="ECO:0007669"/>
    <property type="project" value="InterPro"/>
</dbReference>
<dbReference type="Proteomes" id="UP000268094">
    <property type="component" value="Unassembled WGS sequence"/>
</dbReference>
<evidence type="ECO:0000313" key="5">
    <source>
        <dbReference type="Proteomes" id="UP000268094"/>
    </source>
</evidence>
<dbReference type="Pfam" id="PF01522">
    <property type="entry name" value="Polysacc_deac_1"/>
    <property type="match status" value="2"/>
</dbReference>
<gene>
    <name evidence="4" type="ORF">D7V88_19475</name>
</gene>
<dbReference type="EMBL" id="RAVZ01000129">
    <property type="protein sequence ID" value="RKG85638.1"/>
    <property type="molecule type" value="Genomic_DNA"/>
</dbReference>
<evidence type="ECO:0000313" key="4">
    <source>
        <dbReference type="EMBL" id="RKG85638.1"/>
    </source>
</evidence>
<name>A0A3A8ISI0_9BACT</name>
<dbReference type="InterPro" id="IPR011330">
    <property type="entry name" value="Glyco_hydro/deAcase_b/a-brl"/>
</dbReference>
<dbReference type="InterPro" id="IPR002509">
    <property type="entry name" value="NODB_dom"/>
</dbReference>
<evidence type="ECO:0000256" key="2">
    <source>
        <dbReference type="ARBA" id="ARBA00022729"/>
    </source>
</evidence>
<proteinExistence type="predicted"/>
<evidence type="ECO:0000256" key="1">
    <source>
        <dbReference type="ARBA" id="ARBA00004613"/>
    </source>
</evidence>
<dbReference type="GO" id="GO:0005576">
    <property type="term" value="C:extracellular region"/>
    <property type="evidence" value="ECO:0007669"/>
    <property type="project" value="UniProtKB-SubCell"/>
</dbReference>
<feature type="domain" description="NodB homology" evidence="3">
    <location>
        <begin position="99"/>
        <end position="143"/>
    </location>
</feature>
<reference evidence="5" key="1">
    <citation type="submission" date="2018-09" db="EMBL/GenBank/DDBJ databases">
        <authorList>
            <person name="Livingstone P.G."/>
            <person name="Whitworth D.E."/>
        </authorList>
    </citation>
    <scope>NUCLEOTIDE SEQUENCE [LARGE SCALE GENOMIC DNA]</scope>
    <source>
        <strain evidence="5">CA054A</strain>
    </source>
</reference>
<dbReference type="AlphaFoldDB" id="A0A3A8ISI0"/>
<protein>
    <submittedName>
        <fullName evidence="4">Polysaccharide deacetylase</fullName>
    </submittedName>
</protein>
<sequence length="445" mass="48872">MAGKVLRRAAKAAAAGMMHYSGVRKAMAAYRRSQSGGRRILIVSYHRVVSDFTGELQRSIPGLLISQETFRRHLEEAHAAGYELASISDAVDVMAGRRTAKKDLCVVTFDDGYRDVYRYAYPVLKQMGVPAITYLPTAFIDTDKRFNHDRLFHLLRRVQERRFHPDFEAMPGPSVDLLGPILSGHKTVSAALDDFIGEHPTRILTGIIDALEKQLGGGSDLVPEQGDVMSWDEVRTMARDGFEFGAHTLGHTVLTQEPTPVVEHEILESKRTIEREVGIQVKDFAYCNGWYSDEIIRVLGQNGFRSGVTTEDLPNRVGGDPFTLKRKVMWENFSLGMMGDYSSALTVCQFDDCFGVLGMSRPVLGRRPHSLAPLIGSIPGANVIIQDTVLPASTLTKVTPVEVVQVTEPVLVTDPRVAAVVGGTQVVVASDVALAPEAAQPEEIQ</sequence>
<dbReference type="SUPFAM" id="SSF88713">
    <property type="entry name" value="Glycoside hydrolase/deacetylase"/>
    <property type="match status" value="1"/>
</dbReference>
<dbReference type="CDD" id="cd10918">
    <property type="entry name" value="CE4_NodB_like_5s_6s"/>
    <property type="match status" value="1"/>
</dbReference>
<keyword evidence="5" id="KW-1185">Reference proteome</keyword>
<evidence type="ECO:0000259" key="3">
    <source>
        <dbReference type="Pfam" id="PF01522"/>
    </source>
</evidence>
<keyword evidence="2" id="KW-0732">Signal</keyword>
<dbReference type="PANTHER" id="PTHR34216">
    <property type="match status" value="1"/>
</dbReference>
<dbReference type="Gene3D" id="3.20.20.370">
    <property type="entry name" value="Glycoside hydrolase/deacetylase"/>
    <property type="match status" value="1"/>
</dbReference>
<comment type="caution">
    <text evidence="4">The sequence shown here is derived from an EMBL/GenBank/DDBJ whole genome shotgun (WGS) entry which is preliminary data.</text>
</comment>
<dbReference type="PANTHER" id="PTHR34216:SF3">
    <property type="entry name" value="POLY-BETA-1,6-N-ACETYL-D-GLUCOSAMINE N-DEACETYLASE"/>
    <property type="match status" value="1"/>
</dbReference>
<feature type="domain" description="NodB homology" evidence="3">
    <location>
        <begin position="230"/>
        <end position="305"/>
    </location>
</feature>
<accession>A0A3A8ISI0</accession>
<dbReference type="OrthoDB" id="9776235at2"/>
<organism evidence="4 5">
    <name type="scientific">Corallococcus terminator</name>
    <dbReference type="NCBI Taxonomy" id="2316733"/>
    <lineage>
        <taxon>Bacteria</taxon>
        <taxon>Pseudomonadati</taxon>
        <taxon>Myxococcota</taxon>
        <taxon>Myxococcia</taxon>
        <taxon>Myxococcales</taxon>
        <taxon>Cystobacterineae</taxon>
        <taxon>Myxococcaceae</taxon>
        <taxon>Corallococcus</taxon>
    </lineage>
</organism>
<dbReference type="GO" id="GO:0005975">
    <property type="term" value="P:carbohydrate metabolic process"/>
    <property type="evidence" value="ECO:0007669"/>
    <property type="project" value="InterPro"/>
</dbReference>
<comment type="subcellular location">
    <subcellularLocation>
        <location evidence="1">Secreted</location>
    </subcellularLocation>
</comment>